<feature type="region of interest" description="Disordered" evidence="3">
    <location>
        <begin position="233"/>
        <end position="342"/>
    </location>
</feature>
<feature type="region of interest" description="Disordered" evidence="3">
    <location>
        <begin position="85"/>
        <end position="104"/>
    </location>
</feature>
<feature type="region of interest" description="Disordered" evidence="3">
    <location>
        <begin position="497"/>
        <end position="520"/>
    </location>
</feature>
<dbReference type="PROSITE" id="PS50086">
    <property type="entry name" value="TBC_RABGAP"/>
    <property type="match status" value="1"/>
</dbReference>
<dbReference type="Proteomes" id="UP001146793">
    <property type="component" value="Unassembled WGS sequence"/>
</dbReference>
<accession>A0AAV7ZM95</accession>
<dbReference type="PANTHER" id="PTHR22957:SF337">
    <property type="entry name" value="TBC1 DOMAIN FAMILY MEMBER 5"/>
    <property type="match status" value="1"/>
</dbReference>
<feature type="compositionally biased region" description="Basic residues" evidence="3">
    <location>
        <begin position="327"/>
        <end position="342"/>
    </location>
</feature>
<reference evidence="5" key="1">
    <citation type="submission" date="2022-08" db="EMBL/GenBank/DDBJ databases">
        <title>Novel sulphate-reducing endosymbionts in the free-living metamonad Anaeramoeba.</title>
        <authorList>
            <person name="Jerlstrom-Hultqvist J."/>
            <person name="Cepicka I."/>
            <person name="Gallot-Lavallee L."/>
            <person name="Salas-Leiva D."/>
            <person name="Curtis B.A."/>
            <person name="Zahonova K."/>
            <person name="Pipaliya S."/>
            <person name="Dacks J."/>
            <person name="Roger A.J."/>
        </authorList>
    </citation>
    <scope>NUCLEOTIDE SEQUENCE</scope>
    <source>
        <strain evidence="5">Busselton2</strain>
    </source>
</reference>
<feature type="compositionally biased region" description="Basic and acidic residues" evidence="3">
    <location>
        <begin position="90"/>
        <end position="99"/>
    </location>
</feature>
<dbReference type="Pfam" id="PF00566">
    <property type="entry name" value="RabGAP-TBC"/>
    <property type="match status" value="2"/>
</dbReference>
<evidence type="ECO:0000256" key="2">
    <source>
        <dbReference type="SAM" id="Coils"/>
    </source>
</evidence>
<proteinExistence type="predicted"/>
<evidence type="ECO:0000313" key="6">
    <source>
        <dbReference type="Proteomes" id="UP001146793"/>
    </source>
</evidence>
<feature type="compositionally biased region" description="Basic and acidic residues" evidence="3">
    <location>
        <begin position="233"/>
        <end position="249"/>
    </location>
</feature>
<dbReference type="EMBL" id="JANTQA010000029">
    <property type="protein sequence ID" value="KAJ3441450.1"/>
    <property type="molecule type" value="Genomic_DNA"/>
</dbReference>
<feature type="compositionally biased region" description="Basic residues" evidence="3">
    <location>
        <begin position="497"/>
        <end position="511"/>
    </location>
</feature>
<dbReference type="Gene3D" id="1.10.8.270">
    <property type="entry name" value="putative rabgap domain of human tbc1 domain family member 14 like domains"/>
    <property type="match status" value="1"/>
</dbReference>
<evidence type="ECO:0000313" key="5">
    <source>
        <dbReference type="EMBL" id="KAJ3441450.1"/>
    </source>
</evidence>
<dbReference type="GO" id="GO:0005096">
    <property type="term" value="F:GTPase activator activity"/>
    <property type="evidence" value="ECO:0007669"/>
    <property type="project" value="UniProtKB-KW"/>
</dbReference>
<feature type="coiled-coil region" evidence="2">
    <location>
        <begin position="569"/>
        <end position="596"/>
    </location>
</feature>
<keyword evidence="2" id="KW-0175">Coiled coil</keyword>
<dbReference type="SMART" id="SM00164">
    <property type="entry name" value="TBC"/>
    <property type="match status" value="1"/>
</dbReference>
<feature type="region of interest" description="Disordered" evidence="3">
    <location>
        <begin position="687"/>
        <end position="714"/>
    </location>
</feature>
<comment type="caution">
    <text evidence="5">The sequence shown here is derived from an EMBL/GenBank/DDBJ whole genome shotgun (WGS) entry which is preliminary data.</text>
</comment>
<dbReference type="PANTHER" id="PTHR22957">
    <property type="entry name" value="TBC1 DOMAIN FAMILY MEMBER GTPASE-ACTIVATING PROTEIN"/>
    <property type="match status" value="1"/>
</dbReference>
<organism evidence="5 6">
    <name type="scientific">Anaeramoeba flamelloides</name>
    <dbReference type="NCBI Taxonomy" id="1746091"/>
    <lineage>
        <taxon>Eukaryota</taxon>
        <taxon>Metamonada</taxon>
        <taxon>Anaeramoebidae</taxon>
        <taxon>Anaeramoeba</taxon>
    </lineage>
</organism>
<protein>
    <submittedName>
        <fullName evidence="5">Tbc1 domain family member</fullName>
    </submittedName>
</protein>
<dbReference type="InterPro" id="IPR035969">
    <property type="entry name" value="Rab-GAP_TBC_sf"/>
</dbReference>
<keyword evidence="1" id="KW-0343">GTPase activation</keyword>
<dbReference type="SUPFAM" id="SSF47923">
    <property type="entry name" value="Ypt/Rab-GAP domain of gyp1p"/>
    <property type="match status" value="2"/>
</dbReference>
<feature type="compositionally biased region" description="Basic residues" evidence="3">
    <location>
        <begin position="250"/>
        <end position="275"/>
    </location>
</feature>
<evidence type="ECO:0000256" key="3">
    <source>
        <dbReference type="SAM" id="MobiDB-lite"/>
    </source>
</evidence>
<sequence>MEEYQDTFTSNFSLFELKKEIKRAAYVNTKIRTILWRVCLGCFGTFPNPKEFLKITHKHRNSYSQICKKYSNDFTFHEQDQTKTISNEKGNLHKSDDSKLLPQSPQPSFIEPSNLKELKCVIKLDLLRTNPRVEFFNQKATLLQMYRILLVYLKTHPEQTYKQGMHELLSPILYVVSHEYQKKMNNSDFSMLTDERYIEEDTYLIFERIMKFSKILFKSVPLEPKVETEIGTKKQLNKETKTQKKDAKNKTKSKLKMRIGIKRKKKSTNKKRPNAKLREKSTKHQSRNGCVIVSYDSESSSQFTNPSLPSNSNSNPRTILKENEPKRKTRKKKKKKRKKKKRIDIYTLSNDTHFNKLQKYDPKLFKHLRKHKIEPELYCIRWYRLLLSREFDLKDVFIIWDFVFANNSPLEFIGYAIVAMLMDIRKQLFTHDLTMVYHYLFKYKSNSPIKKLLKLASALESPNSENIHKIVKLKNKNCPNQFSKNLYCKQIPLPKTGSKKMKKKLKKRKRNKDNTSFKVSKDLQNDPQFQKLMGIVHKNNQKRKKETEKKKIIIKIKVPKIFGERNENKNLLSSEKSLYQNEIKRLELKLENTLEIQEELGLFLQTACHDIQDALFSKPTNLNSYKFKDFEKELYTPIREIKRVKDVLLKKLKFSDIENNSNKGYQMSKVGNGINTLFLNENEEDYQNVNGNENGNGNGNENGNENGNMNENENENEKIGNRYATIRIDTKHYPKKSKKVILTNFRKKDERLDIFSKNNLKKAKNGKNQLQIEHSPFIVYKYKQYLKNHLDFSKKYGFEII</sequence>
<evidence type="ECO:0000259" key="4">
    <source>
        <dbReference type="PROSITE" id="PS50086"/>
    </source>
</evidence>
<dbReference type="Gene3D" id="1.10.472.80">
    <property type="entry name" value="Ypt/Rab-GAP domain of gyp1p, domain 3"/>
    <property type="match status" value="1"/>
</dbReference>
<gene>
    <name evidence="5" type="ORF">M0812_13462</name>
</gene>
<feature type="compositionally biased region" description="Low complexity" evidence="3">
    <location>
        <begin position="701"/>
        <end position="711"/>
    </location>
</feature>
<feature type="domain" description="Rab-GAP TBC" evidence="4">
    <location>
        <begin position="26"/>
        <end position="407"/>
    </location>
</feature>
<dbReference type="AlphaFoldDB" id="A0AAV7ZM95"/>
<feature type="compositionally biased region" description="Low complexity" evidence="3">
    <location>
        <begin position="305"/>
        <end position="316"/>
    </location>
</feature>
<evidence type="ECO:0000256" key="1">
    <source>
        <dbReference type="ARBA" id="ARBA00022468"/>
    </source>
</evidence>
<name>A0AAV7ZM95_9EUKA</name>
<dbReference type="InterPro" id="IPR000195">
    <property type="entry name" value="Rab-GAP-TBC_dom"/>
</dbReference>